<dbReference type="EMBL" id="LT598451">
    <property type="protein sequence ID" value="SCU97512.1"/>
    <property type="molecule type" value="Genomic_DNA"/>
</dbReference>
<reference evidence="4" key="1">
    <citation type="submission" date="2016-03" db="EMBL/GenBank/DDBJ databases">
        <authorList>
            <person name="Devillers Hugo."/>
        </authorList>
    </citation>
    <scope>NUCLEOTIDE SEQUENCE [LARGE SCALE GENOMIC DNA]</scope>
</reference>
<sequence length="102" mass="11562">MNYAAEDLLRQIPLHNAHSSYLPQALRKLELSPITLPEPTVADQHLQAWIEECDQLLQAIETRQHQTVQFDTWFEETCLSKRPPGMTTGGVLSPGKPKRDGQ</sequence>
<dbReference type="GO" id="GO:0043130">
    <property type="term" value="F:ubiquitin binding"/>
    <property type="evidence" value="ECO:0007669"/>
    <property type="project" value="InterPro"/>
</dbReference>
<dbReference type="Gene3D" id="6.10.250.1830">
    <property type="match status" value="1"/>
</dbReference>
<dbReference type="Proteomes" id="UP000189911">
    <property type="component" value="Chromosome E"/>
</dbReference>
<evidence type="ECO:0000256" key="1">
    <source>
        <dbReference type="SAM" id="MobiDB-lite"/>
    </source>
</evidence>
<dbReference type="InterPro" id="IPR019014">
    <property type="entry name" value="Mvb12"/>
</dbReference>
<organism evidence="3 4">
    <name type="scientific">Lachancea nothofagi CBS 11611</name>
    <dbReference type="NCBI Taxonomy" id="1266666"/>
    <lineage>
        <taxon>Eukaryota</taxon>
        <taxon>Fungi</taxon>
        <taxon>Dikarya</taxon>
        <taxon>Ascomycota</taxon>
        <taxon>Saccharomycotina</taxon>
        <taxon>Saccharomycetes</taxon>
        <taxon>Saccharomycetales</taxon>
        <taxon>Saccharomycetaceae</taxon>
        <taxon>Lachancea</taxon>
    </lineage>
</organism>
<gene>
    <name evidence="3" type="ORF">LANO_0E16204G</name>
</gene>
<name>A0A1G4K1R7_9SACH</name>
<dbReference type="OrthoDB" id="4065295at2759"/>
<dbReference type="Pfam" id="PF09452">
    <property type="entry name" value="Mvb12"/>
    <property type="match status" value="1"/>
</dbReference>
<evidence type="ECO:0000313" key="4">
    <source>
        <dbReference type="Proteomes" id="UP000189911"/>
    </source>
</evidence>
<keyword evidence="4" id="KW-1185">Reference proteome</keyword>
<evidence type="ECO:0000313" key="3">
    <source>
        <dbReference type="EMBL" id="SCU97512.1"/>
    </source>
</evidence>
<proteinExistence type="predicted"/>
<dbReference type="AlphaFoldDB" id="A0A1G4K1R7"/>
<protein>
    <submittedName>
        <fullName evidence="3">LANO_0E16204g1_1</fullName>
    </submittedName>
</protein>
<dbReference type="GO" id="GO:0032509">
    <property type="term" value="P:endosome transport via multivesicular body sorting pathway"/>
    <property type="evidence" value="ECO:0007669"/>
    <property type="project" value="InterPro"/>
</dbReference>
<feature type="region of interest" description="Disordered" evidence="1">
    <location>
        <begin position="81"/>
        <end position="102"/>
    </location>
</feature>
<dbReference type="GO" id="GO:0000813">
    <property type="term" value="C:ESCRT I complex"/>
    <property type="evidence" value="ECO:0007669"/>
    <property type="project" value="InterPro"/>
</dbReference>
<feature type="domain" description="Multivesicular body sorting factor 12" evidence="2">
    <location>
        <begin position="9"/>
        <end position="96"/>
    </location>
</feature>
<accession>A0A1G4K1R7</accession>
<evidence type="ECO:0000259" key="2">
    <source>
        <dbReference type="Pfam" id="PF09452"/>
    </source>
</evidence>